<keyword evidence="2" id="KW-1185">Reference proteome</keyword>
<comment type="caution">
    <text evidence="1">The sequence shown here is derived from an EMBL/GenBank/DDBJ whole genome shotgun (WGS) entry which is preliminary data.</text>
</comment>
<evidence type="ECO:0000313" key="1">
    <source>
        <dbReference type="EMBL" id="KAG0434556.1"/>
    </source>
</evidence>
<gene>
    <name evidence="1" type="ORF">HPB47_019016</name>
</gene>
<accession>A0AC60QJ99</accession>
<dbReference type="Proteomes" id="UP000805193">
    <property type="component" value="Unassembled WGS sequence"/>
</dbReference>
<reference evidence="1 2" key="1">
    <citation type="journal article" date="2020" name="Cell">
        <title>Large-Scale Comparative Analyses of Tick Genomes Elucidate Their Genetic Diversity and Vector Capacities.</title>
        <authorList>
            <consortium name="Tick Genome and Microbiome Consortium (TIGMIC)"/>
            <person name="Jia N."/>
            <person name="Wang J."/>
            <person name="Shi W."/>
            <person name="Du L."/>
            <person name="Sun Y."/>
            <person name="Zhan W."/>
            <person name="Jiang J.F."/>
            <person name="Wang Q."/>
            <person name="Zhang B."/>
            <person name="Ji P."/>
            <person name="Bell-Sakyi L."/>
            <person name="Cui X.M."/>
            <person name="Yuan T.T."/>
            <person name="Jiang B.G."/>
            <person name="Yang W.F."/>
            <person name="Lam T.T."/>
            <person name="Chang Q.C."/>
            <person name="Ding S.J."/>
            <person name="Wang X.J."/>
            <person name="Zhu J.G."/>
            <person name="Ruan X.D."/>
            <person name="Zhao L."/>
            <person name="Wei J.T."/>
            <person name="Ye R.Z."/>
            <person name="Que T.C."/>
            <person name="Du C.H."/>
            <person name="Zhou Y.H."/>
            <person name="Cheng J.X."/>
            <person name="Dai P.F."/>
            <person name="Guo W.B."/>
            <person name="Han X.H."/>
            <person name="Huang E.J."/>
            <person name="Li L.F."/>
            <person name="Wei W."/>
            <person name="Gao Y.C."/>
            <person name="Liu J.Z."/>
            <person name="Shao H.Z."/>
            <person name="Wang X."/>
            <person name="Wang C.C."/>
            <person name="Yang T.C."/>
            <person name="Huo Q.B."/>
            <person name="Li W."/>
            <person name="Chen H.Y."/>
            <person name="Chen S.E."/>
            <person name="Zhou L.G."/>
            <person name="Ni X.B."/>
            <person name="Tian J.H."/>
            <person name="Sheng Y."/>
            <person name="Liu T."/>
            <person name="Pan Y.S."/>
            <person name="Xia L.Y."/>
            <person name="Li J."/>
            <person name="Zhao F."/>
            <person name="Cao W.C."/>
        </authorList>
    </citation>
    <scope>NUCLEOTIDE SEQUENCE [LARGE SCALE GENOMIC DNA]</scope>
    <source>
        <strain evidence="1">Iper-2018</strain>
    </source>
</reference>
<name>A0AC60QJ99_IXOPE</name>
<organism evidence="1 2">
    <name type="scientific">Ixodes persulcatus</name>
    <name type="common">Taiga tick</name>
    <dbReference type="NCBI Taxonomy" id="34615"/>
    <lineage>
        <taxon>Eukaryota</taxon>
        <taxon>Metazoa</taxon>
        <taxon>Ecdysozoa</taxon>
        <taxon>Arthropoda</taxon>
        <taxon>Chelicerata</taxon>
        <taxon>Arachnida</taxon>
        <taxon>Acari</taxon>
        <taxon>Parasitiformes</taxon>
        <taxon>Ixodida</taxon>
        <taxon>Ixodoidea</taxon>
        <taxon>Ixodidae</taxon>
        <taxon>Ixodinae</taxon>
        <taxon>Ixodes</taxon>
    </lineage>
</organism>
<sequence length="1552" mass="171076">MSQVVKRTRDSASSPEDTKVEETGTSPEHEDGSKKIRDQVKPRIPPDDRRKGNPQRVTGSWGLDDYMDSPRPPDSPVITPPPEDMDFPALEVNEDSPAELGLAGNTGFAFPPLLLLLSHSNPFAPLATLENAQQSEGKSDDLLTASCIVSTAPEGQKRARSTVQASTASKRSTQARTSARSVQTTSSRARFLGAVRPPAVVPPVYRRLPRHNRRRRLTVSWGLDDYMDSPRPPDSPVITPPPEDMDFPALEVNEDSPAELGLAGNTGFAFPPPLLLLSHSNPFAPLATLENAQQSEGKSDDLLTASCIVSTAPEGQKRARSTVQASTASKRSTQARTSARSVQTTSSRGMYGKDSSHDEDGYTLVTYSRKKRYPLMAATPPASTQPPAPRLSRLTVILRPFQPCRILDEPSTALVTFESTRLPYRIGLRSFTVRVLPYKPKVAVCTTCHRMGHVKERCPNTDNARCSICGLKKHDGDASCPNATPKCRNCGGPHLATDKGCLKRTQLNKKIARRRRPKAPRRIETTVDNQGQPLHAGKRTGASSNNTDTTTPLVPGSAGDPRRVRLIATPTSTSFYTGPRTSAQETTATAAERKLTFADAVRMANADTATQTINTTQRRGSKLAQESQTPRIQEPAAQVSEETQTETAVRISASTTPSTQITLEALLERRIAQLEQRVMEHVQKTIERAIETCVRTLMERLMLSSTSPFGASITQPAPAASMVILCGDFNARHRAGGYDKCSPRGRKMMADTQNYHLSLINTPDDPTRIGQSIRQADTTPDLTWASHPRSVTWHLHEDLMGSDHFPIVIKIKTRRTLGYAIEDYTTALASERWMTLCEGFNGNTSTPRVWSILRSLLGQTKTYNGARRVALKEAITPLELAERAASEFFPNISQPIATTNERDDPVDQATSTTHPNKVGVPQGSVISPTLFNLAMHTLPHRLEAVPGLGHTIYADDITLWVTDRSIGQQEDILQNALNIIYSFATEVGLNTSPEKTEYLVIHGGRSTPSKKAEKNMYSLSIGDQPITRKSTIRILGMYLDENCTANTWFQKTTGSVKKILHVLRRISTRTRGVRKREMRQFVQAFVVSRLLYGLPYHPVNRTQMLALDRLINEARRLITGLPRYTHLDALKSCGGINDLSELVSTHYNIQEARLRTTPAGRSILAKLGYPVHDLSELPQQTPPWEHIVLSDGTPLPQRIQSTDRRLPLKRRHLKYISSLDHCTHVIYVDASLPADHKCAFYATAWCNCNTEAQARHLHTTTTPPLSTQAELQAITDYARDALLTAKEDAPVTHIIYTDSQAAYKICSDTKYTGPTLYELKVAVSSLRASAHQFIIRWVRAHCGIPGNEKAHRLARAHLLSALAKGPSSSSSLGNPSQEIANPWHDLRSTKAQRAAYLSMATNPQSTPKILSQYFSRREAVMIRQIQTGTLLTPHLLQRFRGNDGAGSSTASGICKNCNSKADLVHLMWSCPLYNLPRQRALDLITNALVPASLNAWACPDTTISPKHALELWEALLTFIREPTAPPLGDRLLPATAKRIRPPLPSSTKALKP</sequence>
<dbReference type="EMBL" id="JABSTQ010008399">
    <property type="protein sequence ID" value="KAG0434556.1"/>
    <property type="molecule type" value="Genomic_DNA"/>
</dbReference>
<proteinExistence type="predicted"/>
<protein>
    <submittedName>
        <fullName evidence="1">Uncharacterized protein</fullName>
    </submittedName>
</protein>
<evidence type="ECO:0000313" key="2">
    <source>
        <dbReference type="Proteomes" id="UP000805193"/>
    </source>
</evidence>